<evidence type="ECO:0000256" key="1">
    <source>
        <dbReference type="SAM" id="Phobius"/>
    </source>
</evidence>
<dbReference type="Proteomes" id="UP000190206">
    <property type="component" value="Unassembled WGS sequence"/>
</dbReference>
<keyword evidence="1" id="KW-0472">Membrane</keyword>
<gene>
    <name evidence="3" type="ORF">BS637_13270</name>
</gene>
<evidence type="ECO:0000313" key="3">
    <source>
        <dbReference type="EMBL" id="OOO61267.1"/>
    </source>
</evidence>
<organism evidence="3 4">
    <name type="scientific">Clostridium tepidum</name>
    <dbReference type="NCBI Taxonomy" id="1962263"/>
    <lineage>
        <taxon>Bacteria</taxon>
        <taxon>Bacillati</taxon>
        <taxon>Bacillota</taxon>
        <taxon>Clostridia</taxon>
        <taxon>Eubacteriales</taxon>
        <taxon>Clostridiaceae</taxon>
        <taxon>Clostridium</taxon>
    </lineage>
</organism>
<dbReference type="EMBL" id="MRAD01000019">
    <property type="protein sequence ID" value="OOO61267.1"/>
    <property type="molecule type" value="Genomic_DNA"/>
</dbReference>
<feature type="transmembrane region" description="Helical" evidence="1">
    <location>
        <begin position="20"/>
        <end position="40"/>
    </location>
</feature>
<feature type="transmembrane region" description="Helical" evidence="1">
    <location>
        <begin position="97"/>
        <end position="125"/>
    </location>
</feature>
<feature type="transmembrane region" description="Helical" evidence="1">
    <location>
        <begin position="137"/>
        <end position="157"/>
    </location>
</feature>
<evidence type="ECO:0000259" key="2">
    <source>
        <dbReference type="Pfam" id="PF02517"/>
    </source>
</evidence>
<keyword evidence="1" id="KW-0812">Transmembrane</keyword>
<evidence type="ECO:0000313" key="4">
    <source>
        <dbReference type="Proteomes" id="UP000190206"/>
    </source>
</evidence>
<dbReference type="Pfam" id="PF02517">
    <property type="entry name" value="Rce1-like"/>
    <property type="match status" value="1"/>
</dbReference>
<reference evidence="3 4" key="1">
    <citation type="submission" date="2016-12" db="EMBL/GenBank/DDBJ databases">
        <title>Clostridium tepidum sp. nov., a close relative of Clostridium sporogenes and Clostridium botulinum Group I.</title>
        <authorList>
            <person name="Dobritsa A.P."/>
            <person name="Kutumbaka K."/>
            <person name="Werner K."/>
            <person name="Samadpour M."/>
        </authorList>
    </citation>
    <scope>NUCLEOTIDE SEQUENCE [LARGE SCALE GENOMIC DNA]</scope>
    <source>
        <strain evidence="3 4">PE</strain>
    </source>
</reference>
<protein>
    <recommendedName>
        <fullName evidence="2">CAAX prenyl protease 2/Lysostaphin resistance protein A-like domain-containing protein</fullName>
    </recommendedName>
</protein>
<comment type="caution">
    <text evidence="3">The sequence shown here is derived from an EMBL/GenBank/DDBJ whole genome shotgun (WGS) entry which is preliminary data.</text>
</comment>
<proteinExistence type="predicted"/>
<feature type="domain" description="CAAX prenyl protease 2/Lysostaphin resistance protein A-like" evidence="2">
    <location>
        <begin position="58"/>
        <end position="154"/>
    </location>
</feature>
<keyword evidence="4" id="KW-1185">Reference proteome</keyword>
<name>A0ABX3L0N1_9CLOT</name>
<keyword evidence="1" id="KW-1133">Transmembrane helix</keyword>
<feature type="transmembrane region" description="Helical" evidence="1">
    <location>
        <begin position="60"/>
        <end position="85"/>
    </location>
</feature>
<dbReference type="InterPro" id="IPR003675">
    <property type="entry name" value="Rce1/LyrA-like_dom"/>
</dbReference>
<accession>A0ABX3L0N1</accession>
<sequence>MYICRYLNEKINKLNDIKYIILMSILARSIPYIFLPLINLYEKHIGKVGRSDILNINNKILLLLLVVVIGPIFESYMITFIIKILQTKFKFKNKLNILLITAIIFSSIHYYSMLYMILIFIPGLIFVYSYMYYKPKYFSSFFIMTSVHATFNLMALLTP</sequence>